<keyword evidence="6" id="KW-0804">Transcription</keyword>
<keyword evidence="2" id="KW-0678">Repressor</keyword>
<dbReference type="Gene3D" id="1.10.10.10">
    <property type="entry name" value="Winged helix-like DNA-binding domain superfamily/Winged helix DNA-binding domain"/>
    <property type="match status" value="1"/>
</dbReference>
<name>A0A654KGW2_TAYEM</name>
<keyword evidence="7" id="KW-0479">Metal-binding</keyword>
<feature type="binding site" evidence="8">
    <location>
        <position position="105"/>
    </location>
    <ligand>
        <name>Fe cation</name>
        <dbReference type="ChEBI" id="CHEBI:24875"/>
    </ligand>
</feature>
<dbReference type="Pfam" id="PF01475">
    <property type="entry name" value="FUR"/>
    <property type="match status" value="1"/>
</dbReference>
<proteinExistence type="inferred from homology"/>
<dbReference type="GO" id="GO:1900376">
    <property type="term" value="P:regulation of secondary metabolite biosynthetic process"/>
    <property type="evidence" value="ECO:0007669"/>
    <property type="project" value="TreeGrafter"/>
</dbReference>
<feature type="binding site" evidence="7">
    <location>
        <position position="116"/>
    </location>
    <ligand>
        <name>Zn(2+)</name>
        <dbReference type="ChEBI" id="CHEBI:29105"/>
    </ligand>
</feature>
<evidence type="ECO:0000256" key="8">
    <source>
        <dbReference type="PIRSR" id="PIRSR602481-2"/>
    </source>
</evidence>
<dbReference type="InterPro" id="IPR002481">
    <property type="entry name" value="FUR"/>
</dbReference>
<comment type="cofactor">
    <cofactor evidence="8">
        <name>Mn(2+)</name>
        <dbReference type="ChEBI" id="CHEBI:29035"/>
    </cofactor>
    <cofactor evidence="8">
        <name>Fe(2+)</name>
        <dbReference type="ChEBI" id="CHEBI:29033"/>
    </cofactor>
    <text evidence="8">Binds 1 Mn(2+) or Fe(2+) ion per subunit.</text>
</comment>
<dbReference type="SUPFAM" id="SSF46785">
    <property type="entry name" value="Winged helix' DNA-binding domain"/>
    <property type="match status" value="1"/>
</dbReference>
<dbReference type="Gene3D" id="3.30.1490.190">
    <property type="match status" value="1"/>
</dbReference>
<organism evidence="9 10">
    <name type="scientific">Taylorella equigenitalis (strain MCE9)</name>
    <dbReference type="NCBI Taxonomy" id="937774"/>
    <lineage>
        <taxon>Bacteria</taxon>
        <taxon>Pseudomonadati</taxon>
        <taxon>Pseudomonadota</taxon>
        <taxon>Betaproteobacteria</taxon>
        <taxon>Burkholderiales</taxon>
        <taxon>Alcaligenaceae</taxon>
        <taxon>Taylorella</taxon>
    </lineage>
</organism>
<evidence type="ECO:0000256" key="1">
    <source>
        <dbReference type="ARBA" id="ARBA00007957"/>
    </source>
</evidence>
<dbReference type="InterPro" id="IPR043135">
    <property type="entry name" value="Fur_C"/>
</dbReference>
<evidence type="ECO:0000256" key="6">
    <source>
        <dbReference type="ARBA" id="ARBA00023163"/>
    </source>
</evidence>
<feature type="binding site" evidence="7">
    <location>
        <position position="153"/>
    </location>
    <ligand>
        <name>Zn(2+)</name>
        <dbReference type="ChEBI" id="CHEBI:29105"/>
    </ligand>
</feature>
<dbReference type="PANTHER" id="PTHR33202:SF6">
    <property type="entry name" value="ZINC UPTAKE REGULATION PROTEIN"/>
    <property type="match status" value="1"/>
</dbReference>
<dbReference type="GO" id="GO:0005829">
    <property type="term" value="C:cytosol"/>
    <property type="evidence" value="ECO:0007669"/>
    <property type="project" value="TreeGrafter"/>
</dbReference>
<accession>A0A654KGW2</accession>
<keyword evidence="8" id="KW-0408">Iron</keyword>
<dbReference type="GO" id="GO:0000976">
    <property type="term" value="F:transcription cis-regulatory region binding"/>
    <property type="evidence" value="ECO:0007669"/>
    <property type="project" value="TreeGrafter"/>
</dbReference>
<gene>
    <name evidence="9" type="ordered locus">TEQUI_0770</name>
</gene>
<feature type="binding site" evidence="7">
    <location>
        <position position="113"/>
    </location>
    <ligand>
        <name>Zn(2+)</name>
        <dbReference type="ChEBI" id="CHEBI:29105"/>
    </ligand>
</feature>
<evidence type="ECO:0000313" key="9">
    <source>
        <dbReference type="EMBL" id="ADU91708.1"/>
    </source>
</evidence>
<reference evidence="9 10" key="1">
    <citation type="journal article" date="2011" name="J. Bacteriol.">
        <title>Genome sequence of Taylorella equigenitalis MCE9, the causative agent of contagious equine metritis.</title>
        <authorList>
            <person name="Hebert L."/>
            <person name="Moumen B."/>
            <person name="Duquesne F."/>
            <person name="Breuil M.F."/>
            <person name="Laugier C."/>
            <person name="Batto J.M."/>
            <person name="Renault P."/>
            <person name="Petry S."/>
        </authorList>
    </citation>
    <scope>NUCLEOTIDE SEQUENCE [LARGE SCALE GENOMIC DNA]</scope>
    <source>
        <strain evidence="9 10">MCE9</strain>
    </source>
</reference>
<dbReference type="PANTHER" id="PTHR33202">
    <property type="entry name" value="ZINC UPTAKE REGULATION PROTEIN"/>
    <property type="match status" value="1"/>
</dbReference>
<feature type="binding site" evidence="7">
    <location>
        <position position="156"/>
    </location>
    <ligand>
        <name>Zn(2+)</name>
        <dbReference type="ChEBI" id="CHEBI:29105"/>
    </ligand>
</feature>
<dbReference type="AlphaFoldDB" id="A0A654KGW2"/>
<evidence type="ECO:0000256" key="5">
    <source>
        <dbReference type="ARBA" id="ARBA00023125"/>
    </source>
</evidence>
<comment type="cofactor">
    <cofactor evidence="7">
        <name>Zn(2+)</name>
        <dbReference type="ChEBI" id="CHEBI:29105"/>
    </cofactor>
    <text evidence="7">Binds 1 zinc ion per subunit.</text>
</comment>
<protein>
    <submittedName>
        <fullName evidence="9">Zinc uptake regulation protein ZUR</fullName>
    </submittedName>
</protein>
<dbReference type="Proteomes" id="UP000007472">
    <property type="component" value="Chromosome"/>
</dbReference>
<keyword evidence="4" id="KW-0805">Transcription regulation</keyword>
<dbReference type="KEGG" id="teq:TEQUI_0770"/>
<comment type="similarity">
    <text evidence="1">Belongs to the Fur family.</text>
</comment>
<dbReference type="GO" id="GO:0045892">
    <property type="term" value="P:negative regulation of DNA-templated transcription"/>
    <property type="evidence" value="ECO:0007669"/>
    <property type="project" value="TreeGrafter"/>
</dbReference>
<evidence type="ECO:0000256" key="3">
    <source>
        <dbReference type="ARBA" id="ARBA00022833"/>
    </source>
</evidence>
<evidence type="ECO:0000256" key="7">
    <source>
        <dbReference type="PIRSR" id="PIRSR602481-1"/>
    </source>
</evidence>
<dbReference type="EMBL" id="CP002456">
    <property type="protein sequence ID" value="ADU91708.1"/>
    <property type="molecule type" value="Genomic_DNA"/>
</dbReference>
<dbReference type="InterPro" id="IPR036388">
    <property type="entry name" value="WH-like_DNA-bd_sf"/>
</dbReference>
<evidence type="ECO:0000313" key="10">
    <source>
        <dbReference type="Proteomes" id="UP000007472"/>
    </source>
</evidence>
<dbReference type="GO" id="GO:0003700">
    <property type="term" value="F:DNA-binding transcription factor activity"/>
    <property type="evidence" value="ECO:0007669"/>
    <property type="project" value="InterPro"/>
</dbReference>
<sequence length="163" mass="18627">MAVPKILTANIQDRIKQATEICNLRGQRLTPIRTQVLILLLQAGRSLKAYELLDMMKAHHKSSQPATVYRALEFLVQEGFVHRVDTVNGWVVCNSFNNEDEESSDDVSVIAVCSRCSKVQELDHTDISPYISKLLEEAGFEHRAPKTEIRSICRECRQKHIFF</sequence>
<keyword evidence="3 7" id="KW-0862">Zinc</keyword>
<dbReference type="InterPro" id="IPR036390">
    <property type="entry name" value="WH_DNA-bd_sf"/>
</dbReference>
<keyword evidence="5" id="KW-0238">DNA-binding</keyword>
<dbReference type="GO" id="GO:0008270">
    <property type="term" value="F:zinc ion binding"/>
    <property type="evidence" value="ECO:0007669"/>
    <property type="project" value="TreeGrafter"/>
</dbReference>
<evidence type="ECO:0000256" key="4">
    <source>
        <dbReference type="ARBA" id="ARBA00023015"/>
    </source>
</evidence>
<evidence type="ECO:0000256" key="2">
    <source>
        <dbReference type="ARBA" id="ARBA00022491"/>
    </source>
</evidence>